<keyword evidence="3" id="KW-1185">Reference proteome</keyword>
<dbReference type="RefSeq" id="WP_241552004.1">
    <property type="nucleotide sequence ID" value="NZ_JANCNS010000002.1"/>
</dbReference>
<dbReference type="EMBL" id="JANCNS010000002">
    <property type="protein sequence ID" value="MCP9200206.1"/>
    <property type="molecule type" value="Genomic_DNA"/>
</dbReference>
<reference evidence="2" key="1">
    <citation type="submission" date="2022-07" db="EMBL/GenBank/DDBJ databases">
        <title>Gramela sediminis sp. nov., isolated from deep-sea sediment of the Indian Ocean.</title>
        <authorList>
            <person name="Shi H."/>
        </authorList>
    </citation>
    <scope>NUCLEOTIDE SEQUENCE</scope>
    <source>
        <strain evidence="2">GC03-9</strain>
    </source>
</reference>
<evidence type="ECO:0008006" key="4">
    <source>
        <dbReference type="Google" id="ProtNLM"/>
    </source>
</evidence>
<evidence type="ECO:0000313" key="2">
    <source>
        <dbReference type="EMBL" id="MCP9200206.1"/>
    </source>
</evidence>
<dbReference type="Proteomes" id="UP001155280">
    <property type="component" value="Unassembled WGS sequence"/>
</dbReference>
<accession>A0A9X2KXS0</accession>
<protein>
    <recommendedName>
        <fullName evidence="4">Secreted protein</fullName>
    </recommendedName>
</protein>
<organism evidence="2 3">
    <name type="scientific">Christiangramia oceanisediminis</name>
    <dbReference type="NCBI Taxonomy" id="2920386"/>
    <lineage>
        <taxon>Bacteria</taxon>
        <taxon>Pseudomonadati</taxon>
        <taxon>Bacteroidota</taxon>
        <taxon>Flavobacteriia</taxon>
        <taxon>Flavobacteriales</taxon>
        <taxon>Flavobacteriaceae</taxon>
        <taxon>Christiangramia</taxon>
    </lineage>
</organism>
<comment type="caution">
    <text evidence="2">The sequence shown here is derived from an EMBL/GenBank/DDBJ whole genome shotgun (WGS) entry which is preliminary data.</text>
</comment>
<name>A0A9X2KXS0_9FLAO</name>
<dbReference type="NCBIfam" id="NF047658">
    <property type="entry name" value="HYC_CC_PP"/>
    <property type="match status" value="1"/>
</dbReference>
<proteinExistence type="predicted"/>
<keyword evidence="1" id="KW-0732">Signal</keyword>
<evidence type="ECO:0000256" key="1">
    <source>
        <dbReference type="SAM" id="SignalP"/>
    </source>
</evidence>
<dbReference type="AlphaFoldDB" id="A0A9X2KXS0"/>
<sequence length="140" mass="16187">MKSFFTKILAFFLTATIFFSTSSFTVDMHFCCNKLVDMALLGKAKVCQDKELEKDSTTKQCTSIQEKDCCSNQTLVKTGDDTIKKVNTQLESEDIFFLRTFFYTYLNLFEGLEANIVPFKHYRPPLLSKDLQVLNEIYLI</sequence>
<evidence type="ECO:0000313" key="3">
    <source>
        <dbReference type="Proteomes" id="UP001155280"/>
    </source>
</evidence>
<gene>
    <name evidence="2" type="ORF">MKO06_09820</name>
</gene>
<dbReference type="InterPro" id="IPR058060">
    <property type="entry name" value="HYC_CC_PP"/>
</dbReference>
<dbReference type="Pfam" id="PF26622">
    <property type="entry name" value="DUF8199"/>
    <property type="match status" value="1"/>
</dbReference>
<feature type="signal peptide" evidence="1">
    <location>
        <begin position="1"/>
        <end position="25"/>
    </location>
</feature>
<feature type="chain" id="PRO_5040960873" description="Secreted protein" evidence="1">
    <location>
        <begin position="26"/>
        <end position="140"/>
    </location>
</feature>
<dbReference type="InterPro" id="IPR058512">
    <property type="entry name" value="DUF8199"/>
</dbReference>